<dbReference type="OrthoDB" id="431557at2759"/>
<dbReference type="PANTHER" id="PTHR11599">
    <property type="entry name" value="PROTEASOME SUBUNIT ALPHA/BETA"/>
    <property type="match status" value="1"/>
</dbReference>
<evidence type="ECO:0000313" key="4">
    <source>
        <dbReference type="Proteomes" id="UP000054928"/>
    </source>
</evidence>
<reference evidence="4" key="1">
    <citation type="submission" date="2014-09" db="EMBL/GenBank/DDBJ databases">
        <authorList>
            <person name="Sharma Rahul"/>
            <person name="Thines Marco"/>
        </authorList>
    </citation>
    <scope>NUCLEOTIDE SEQUENCE [LARGE SCALE GENOMIC DNA]</scope>
</reference>
<dbReference type="Proteomes" id="UP000054928">
    <property type="component" value="Unassembled WGS sequence"/>
</dbReference>
<dbReference type="STRING" id="4781.A0A0P1AKU5"/>
<evidence type="ECO:0000313" key="3">
    <source>
        <dbReference type="EMBL" id="CEG41550.1"/>
    </source>
</evidence>
<comment type="similarity">
    <text evidence="2">Belongs to the peptidase T1A family.</text>
</comment>
<dbReference type="InterPro" id="IPR001353">
    <property type="entry name" value="Proteasome_sua/b"/>
</dbReference>
<dbReference type="GO" id="GO:0051603">
    <property type="term" value="P:proteolysis involved in protein catabolic process"/>
    <property type="evidence" value="ECO:0007669"/>
    <property type="project" value="InterPro"/>
</dbReference>
<evidence type="ECO:0000256" key="2">
    <source>
        <dbReference type="PROSITE-ProRule" id="PRU00808"/>
    </source>
</evidence>
<keyword evidence="1 2" id="KW-0647">Proteasome</keyword>
<dbReference type="Gene3D" id="3.60.20.10">
    <property type="entry name" value="Glutamine Phosphoribosylpyrophosphate, subunit 1, domain 1"/>
    <property type="match status" value="1"/>
</dbReference>
<dbReference type="GO" id="GO:0019773">
    <property type="term" value="C:proteasome core complex, alpha-subunit complex"/>
    <property type="evidence" value="ECO:0007669"/>
    <property type="project" value="UniProtKB-UniRule"/>
</dbReference>
<dbReference type="InterPro" id="IPR029055">
    <property type="entry name" value="Ntn_hydrolases_N"/>
</dbReference>
<dbReference type="SUPFAM" id="SSF56235">
    <property type="entry name" value="N-terminal nucleophile aminohydrolases (Ntn hydrolases)"/>
    <property type="match status" value="1"/>
</dbReference>
<dbReference type="InterPro" id="IPR023332">
    <property type="entry name" value="Proteasome_alpha-type"/>
</dbReference>
<dbReference type="PROSITE" id="PS51475">
    <property type="entry name" value="PROTEASOME_ALPHA_2"/>
    <property type="match status" value="1"/>
</dbReference>
<keyword evidence="4" id="KW-1185">Reference proteome</keyword>
<dbReference type="CDD" id="cd03750">
    <property type="entry name" value="proteasome_alpha_type_2"/>
    <property type="match status" value="1"/>
</dbReference>
<dbReference type="InterPro" id="IPR050115">
    <property type="entry name" value="Proteasome_alpha"/>
</dbReference>
<organism evidence="3 4">
    <name type="scientific">Plasmopara halstedii</name>
    <name type="common">Downy mildew of sunflower</name>
    <dbReference type="NCBI Taxonomy" id="4781"/>
    <lineage>
        <taxon>Eukaryota</taxon>
        <taxon>Sar</taxon>
        <taxon>Stramenopiles</taxon>
        <taxon>Oomycota</taxon>
        <taxon>Peronosporomycetes</taxon>
        <taxon>Peronosporales</taxon>
        <taxon>Peronosporaceae</taxon>
        <taxon>Plasmopara</taxon>
    </lineage>
</organism>
<protein>
    <submittedName>
        <fullName evidence="3">Proteasome subunit alpha type</fullName>
    </submittedName>
</protein>
<dbReference type="Pfam" id="PF00227">
    <property type="entry name" value="Proteasome"/>
    <property type="match status" value="1"/>
</dbReference>
<sequence length="254" mass="28293">MHKVPKARYTRSENQPPPSYIGLRLYLDTNSPLDTITSLIEYALNAVNSGGKTSLGIRCKNGVVIATEKKLPTILVDEESHKKIALLSEPAGIVYSGLGPDYRVLVRKARKKAQTYFQKYKEHAPASILVREIAAVMQEFTQSGGVRPFGVSILYAGYDDDGPQLYQIDPSGAYFGWKATAIGKDSVSAKTFLERRYNDDLEIEDAIHTALLTLREGFEGEMDETNIEVGIIKEDKKFQILTPAEVKDYLEQAE</sequence>
<dbReference type="GeneID" id="36406944"/>
<dbReference type="RefSeq" id="XP_024577919.1">
    <property type="nucleotide sequence ID" value="XM_024727331.1"/>
</dbReference>
<dbReference type="AlphaFoldDB" id="A0A0P1AKU5"/>
<proteinExistence type="inferred from homology"/>
<name>A0A0P1AKU5_PLAHL</name>
<dbReference type="OMA" id="ATCIGKD"/>
<dbReference type="EMBL" id="CCYD01000553">
    <property type="protein sequence ID" value="CEG41550.1"/>
    <property type="molecule type" value="Genomic_DNA"/>
</dbReference>
<evidence type="ECO:0000256" key="1">
    <source>
        <dbReference type="ARBA" id="ARBA00022942"/>
    </source>
</evidence>
<accession>A0A0P1AKU5</accession>